<evidence type="ECO:0000256" key="1">
    <source>
        <dbReference type="ARBA" id="ARBA00022723"/>
    </source>
</evidence>
<dbReference type="EMBL" id="CP109441">
    <property type="protein sequence ID" value="WUV42642.1"/>
    <property type="molecule type" value="Genomic_DNA"/>
</dbReference>
<dbReference type="PANTHER" id="PTHR31302:SF31">
    <property type="entry name" value="PHOSPHODIESTERASE YAEI"/>
    <property type="match status" value="1"/>
</dbReference>
<dbReference type="Proteomes" id="UP001432062">
    <property type="component" value="Chromosome"/>
</dbReference>
<sequence>MRIAAIGDIHLGAESGGELRPALTELHDRADVLLLAGDLTRHGTVEEGRVVAAEFADLGVPVVAVLGNHDHHSDAQHEITAELTDHGITVLEGTATEFAVDGHTLGIAGTKGFGGGFAGKCASVFGERVMREFASHTVDLAEMLRDALAGLHTDITIALTHYSPISDTLHGEPREIYPFLGSYLLGETIDDQRADLAIHGHAHAGTERGTTPGGIRVRNVAQPVVRTAYVVYELTPETKE</sequence>
<protein>
    <submittedName>
        <fullName evidence="4">Metallophosphoesterase</fullName>
    </submittedName>
</protein>
<gene>
    <name evidence="4" type="ORF">OG563_25645</name>
</gene>
<dbReference type="InterPro" id="IPR051158">
    <property type="entry name" value="Metallophosphoesterase_sf"/>
</dbReference>
<dbReference type="SUPFAM" id="SSF56300">
    <property type="entry name" value="Metallo-dependent phosphatases"/>
    <property type="match status" value="1"/>
</dbReference>
<dbReference type="InterPro" id="IPR016538">
    <property type="entry name" value="UCP008292"/>
</dbReference>
<evidence type="ECO:0000313" key="4">
    <source>
        <dbReference type="EMBL" id="WUV42642.1"/>
    </source>
</evidence>
<dbReference type="RefSeq" id="WP_327095928.1">
    <property type="nucleotide sequence ID" value="NZ_CP109149.1"/>
</dbReference>
<evidence type="ECO:0000259" key="3">
    <source>
        <dbReference type="Pfam" id="PF00149"/>
    </source>
</evidence>
<dbReference type="InterPro" id="IPR004843">
    <property type="entry name" value="Calcineurin-like_PHP"/>
</dbReference>
<name>A0ABZ1YHD9_9NOCA</name>
<dbReference type="InterPro" id="IPR029052">
    <property type="entry name" value="Metallo-depent_PP-like"/>
</dbReference>
<dbReference type="Pfam" id="PF00149">
    <property type="entry name" value="Metallophos"/>
    <property type="match status" value="1"/>
</dbReference>
<dbReference type="PANTHER" id="PTHR31302">
    <property type="entry name" value="TRANSMEMBRANE PROTEIN WITH METALLOPHOSPHOESTERASE DOMAIN-RELATED"/>
    <property type="match status" value="1"/>
</dbReference>
<dbReference type="Gene3D" id="3.60.21.10">
    <property type="match status" value="1"/>
</dbReference>
<reference evidence="4" key="1">
    <citation type="submission" date="2022-10" db="EMBL/GenBank/DDBJ databases">
        <title>The complete genomes of actinobacterial strains from the NBC collection.</title>
        <authorList>
            <person name="Joergensen T.S."/>
            <person name="Alvarez Arevalo M."/>
            <person name="Sterndorff E.B."/>
            <person name="Faurdal D."/>
            <person name="Vuksanovic O."/>
            <person name="Mourched A.-S."/>
            <person name="Charusanti P."/>
            <person name="Shaw S."/>
            <person name="Blin K."/>
            <person name="Weber T."/>
        </authorList>
    </citation>
    <scope>NUCLEOTIDE SEQUENCE</scope>
    <source>
        <strain evidence="4">NBC_01482</strain>
    </source>
</reference>
<accession>A0ABZ1YHD9</accession>
<organism evidence="4 5">
    <name type="scientific">Nocardia vinacea</name>
    <dbReference type="NCBI Taxonomy" id="96468"/>
    <lineage>
        <taxon>Bacteria</taxon>
        <taxon>Bacillati</taxon>
        <taxon>Actinomycetota</taxon>
        <taxon>Actinomycetes</taxon>
        <taxon>Mycobacteriales</taxon>
        <taxon>Nocardiaceae</taxon>
        <taxon>Nocardia</taxon>
    </lineage>
</organism>
<evidence type="ECO:0000256" key="2">
    <source>
        <dbReference type="ARBA" id="ARBA00022801"/>
    </source>
</evidence>
<feature type="domain" description="Calcineurin-like phosphoesterase" evidence="3">
    <location>
        <begin position="1"/>
        <end position="204"/>
    </location>
</feature>
<keyword evidence="1" id="KW-0479">Metal-binding</keyword>
<keyword evidence="5" id="KW-1185">Reference proteome</keyword>
<keyword evidence="2" id="KW-0378">Hydrolase</keyword>
<proteinExistence type="predicted"/>
<dbReference type="PIRSF" id="PIRSF008292">
    <property type="entry name" value="UCP008292"/>
    <property type="match status" value="1"/>
</dbReference>
<evidence type="ECO:0000313" key="5">
    <source>
        <dbReference type="Proteomes" id="UP001432062"/>
    </source>
</evidence>